<protein>
    <submittedName>
        <fullName evidence="1">Uncharacterized protein</fullName>
    </submittedName>
</protein>
<keyword evidence="2" id="KW-1185">Reference proteome</keyword>
<dbReference type="AlphaFoldDB" id="A0A392PRW1"/>
<evidence type="ECO:0000313" key="1">
    <source>
        <dbReference type="EMBL" id="MCI14422.1"/>
    </source>
</evidence>
<evidence type="ECO:0000313" key="2">
    <source>
        <dbReference type="Proteomes" id="UP000265520"/>
    </source>
</evidence>
<sequence length="115" mass="12788">MNSMKLSFEDDFDVDDEVNVEQEYVENTNIDESVGNLIVSLSFVKPGEENDVATRDFMSDVINLGDDSDNGVEVFVPERMQDSRVLSVKRNLFAAFSGSDDLIPSTSKISKPSQD</sequence>
<dbReference type="EMBL" id="LXQA010092376">
    <property type="protein sequence ID" value="MCI14422.1"/>
    <property type="molecule type" value="Genomic_DNA"/>
</dbReference>
<dbReference type="Proteomes" id="UP000265520">
    <property type="component" value="Unassembled WGS sequence"/>
</dbReference>
<organism evidence="1 2">
    <name type="scientific">Trifolium medium</name>
    <dbReference type="NCBI Taxonomy" id="97028"/>
    <lineage>
        <taxon>Eukaryota</taxon>
        <taxon>Viridiplantae</taxon>
        <taxon>Streptophyta</taxon>
        <taxon>Embryophyta</taxon>
        <taxon>Tracheophyta</taxon>
        <taxon>Spermatophyta</taxon>
        <taxon>Magnoliopsida</taxon>
        <taxon>eudicotyledons</taxon>
        <taxon>Gunneridae</taxon>
        <taxon>Pentapetalae</taxon>
        <taxon>rosids</taxon>
        <taxon>fabids</taxon>
        <taxon>Fabales</taxon>
        <taxon>Fabaceae</taxon>
        <taxon>Papilionoideae</taxon>
        <taxon>50 kb inversion clade</taxon>
        <taxon>NPAAA clade</taxon>
        <taxon>Hologalegina</taxon>
        <taxon>IRL clade</taxon>
        <taxon>Trifolieae</taxon>
        <taxon>Trifolium</taxon>
    </lineage>
</organism>
<accession>A0A392PRW1</accession>
<name>A0A392PRW1_9FABA</name>
<reference evidence="1 2" key="1">
    <citation type="journal article" date="2018" name="Front. Plant Sci.">
        <title>Red Clover (Trifolium pratense) and Zigzag Clover (T. medium) - A Picture of Genomic Similarities and Differences.</title>
        <authorList>
            <person name="Dluhosova J."/>
            <person name="Istvanek J."/>
            <person name="Nedelnik J."/>
            <person name="Repkova J."/>
        </authorList>
    </citation>
    <scope>NUCLEOTIDE SEQUENCE [LARGE SCALE GENOMIC DNA]</scope>
    <source>
        <strain evidence="2">cv. 10/8</strain>
        <tissue evidence="1">Leaf</tissue>
    </source>
</reference>
<comment type="caution">
    <text evidence="1">The sequence shown here is derived from an EMBL/GenBank/DDBJ whole genome shotgun (WGS) entry which is preliminary data.</text>
</comment>
<proteinExistence type="predicted"/>